<organism evidence="1">
    <name type="scientific">Salmonella enterica subsp. enterica serovar Chester</name>
    <dbReference type="NCBI Taxonomy" id="149386"/>
    <lineage>
        <taxon>Bacteria</taxon>
        <taxon>Pseudomonadati</taxon>
        <taxon>Pseudomonadota</taxon>
        <taxon>Gammaproteobacteria</taxon>
        <taxon>Enterobacterales</taxon>
        <taxon>Enterobacteriaceae</taxon>
        <taxon>Salmonella</taxon>
    </lineage>
</organism>
<dbReference type="EMBL" id="AAMIYH010000027">
    <property type="protein sequence ID" value="EDH8304181.1"/>
    <property type="molecule type" value="Genomic_DNA"/>
</dbReference>
<gene>
    <name evidence="1" type="ORF">CB695_22215</name>
</gene>
<reference evidence="1" key="1">
    <citation type="submission" date="2018-07" db="EMBL/GenBank/DDBJ databases">
        <authorList>
            <person name="Ashton P.M."/>
            <person name="Dallman T."/>
            <person name="Nair S."/>
            <person name="De Pinna E."/>
            <person name="Peters T."/>
            <person name="Grant K."/>
        </authorList>
    </citation>
    <scope>NUCLEOTIDE SEQUENCE</scope>
    <source>
        <strain evidence="1">368335</strain>
    </source>
</reference>
<comment type="caution">
    <text evidence="1">The sequence shown here is derived from an EMBL/GenBank/DDBJ whole genome shotgun (WGS) entry which is preliminary data.</text>
</comment>
<sequence>MDILIQFRKKTTITTPIALEEKISDAVARKLCGAHGFSSHQERIVTAATLHNLRHTVHYCLVDDVTITLDDNAKLDQLRREIVHKIGVYDRRFERACARLTGDKAIRKRLKLEIEYAAQRYGIGGTEPWLNEQEIDLAIEVYTTLCCAILKETNHEITVALLNTIDKLSSILGQ</sequence>
<proteinExistence type="predicted"/>
<name>A0A635RBF3_SALET</name>
<evidence type="ECO:0000313" key="1">
    <source>
        <dbReference type="EMBL" id="EDH8304181.1"/>
    </source>
</evidence>
<dbReference type="AlphaFoldDB" id="A0A635RBF3"/>
<accession>A0A635RBF3</accession>
<protein>
    <submittedName>
        <fullName evidence="1">Uncharacterized protein</fullName>
    </submittedName>
</protein>